<evidence type="ECO:0000313" key="10">
    <source>
        <dbReference type="Proteomes" id="UP000035352"/>
    </source>
</evidence>
<accession>A0A0G3BS81</accession>
<keyword evidence="6 7" id="KW-0472">Membrane</keyword>
<feature type="domain" description="ABC transmembrane type-1" evidence="8">
    <location>
        <begin position="107"/>
        <end position="287"/>
    </location>
</feature>
<feature type="transmembrane region" description="Helical" evidence="7">
    <location>
        <begin position="237"/>
        <end position="257"/>
    </location>
</feature>
<comment type="similarity">
    <text evidence="7">Belongs to the binding-protein-dependent transport system permease family.</text>
</comment>
<name>A0A0G3BS81_9BURK</name>
<evidence type="ECO:0000313" key="9">
    <source>
        <dbReference type="EMBL" id="AKJ29400.1"/>
    </source>
</evidence>
<keyword evidence="3" id="KW-1003">Cell membrane</keyword>
<evidence type="ECO:0000256" key="2">
    <source>
        <dbReference type="ARBA" id="ARBA00022448"/>
    </source>
</evidence>
<feature type="transmembrane region" description="Helical" evidence="7">
    <location>
        <begin position="114"/>
        <end position="136"/>
    </location>
</feature>
<protein>
    <submittedName>
        <fullName evidence="9">Sulfonate ABC transporter</fullName>
    </submittedName>
</protein>
<evidence type="ECO:0000256" key="3">
    <source>
        <dbReference type="ARBA" id="ARBA00022475"/>
    </source>
</evidence>
<dbReference type="KEGG" id="pbh:AAW51_2709"/>
<reference evidence="9 10" key="1">
    <citation type="submission" date="2015-05" db="EMBL/GenBank/DDBJ databases">
        <authorList>
            <person name="Tang B."/>
            <person name="Yu Y."/>
        </authorList>
    </citation>
    <scope>NUCLEOTIDE SEQUENCE [LARGE SCALE GENOMIC DNA]</scope>
    <source>
        <strain evidence="9 10">DSM 7029</strain>
    </source>
</reference>
<dbReference type="Gene3D" id="1.10.3720.10">
    <property type="entry name" value="MetI-like"/>
    <property type="match status" value="1"/>
</dbReference>
<keyword evidence="10" id="KW-1185">Reference proteome</keyword>
<evidence type="ECO:0000259" key="8">
    <source>
        <dbReference type="PROSITE" id="PS50928"/>
    </source>
</evidence>
<dbReference type="Pfam" id="PF00528">
    <property type="entry name" value="BPD_transp_1"/>
    <property type="match status" value="1"/>
</dbReference>
<dbReference type="SUPFAM" id="SSF161098">
    <property type="entry name" value="MetI-like"/>
    <property type="match status" value="1"/>
</dbReference>
<feature type="transmembrane region" description="Helical" evidence="7">
    <location>
        <begin position="148"/>
        <end position="167"/>
    </location>
</feature>
<dbReference type="PANTHER" id="PTHR30151:SF38">
    <property type="entry name" value="ALIPHATIC SULFONATES TRANSPORT PERMEASE PROTEIN SSUC-RELATED"/>
    <property type="match status" value="1"/>
</dbReference>
<gene>
    <name evidence="9" type="primary">ssuC</name>
    <name evidence="9" type="ORF">AAW51_2709</name>
</gene>
<dbReference type="STRING" id="413882.AAW51_2709"/>
<organism evidence="9 10">
    <name type="scientific">Caldimonas brevitalea</name>
    <dbReference type="NCBI Taxonomy" id="413882"/>
    <lineage>
        <taxon>Bacteria</taxon>
        <taxon>Pseudomonadati</taxon>
        <taxon>Pseudomonadota</taxon>
        <taxon>Betaproteobacteria</taxon>
        <taxon>Burkholderiales</taxon>
        <taxon>Sphaerotilaceae</taxon>
        <taxon>Caldimonas</taxon>
    </lineage>
</organism>
<evidence type="ECO:0000256" key="4">
    <source>
        <dbReference type="ARBA" id="ARBA00022692"/>
    </source>
</evidence>
<evidence type="ECO:0000256" key="1">
    <source>
        <dbReference type="ARBA" id="ARBA00004651"/>
    </source>
</evidence>
<dbReference type="AlphaFoldDB" id="A0A0G3BS81"/>
<dbReference type="OrthoDB" id="5298727at2"/>
<evidence type="ECO:0000256" key="5">
    <source>
        <dbReference type="ARBA" id="ARBA00022989"/>
    </source>
</evidence>
<dbReference type="EMBL" id="CP011371">
    <property type="protein sequence ID" value="AKJ29400.1"/>
    <property type="molecule type" value="Genomic_DNA"/>
</dbReference>
<comment type="subcellular location">
    <subcellularLocation>
        <location evidence="1 7">Cell membrane</location>
        <topology evidence="1 7">Multi-pass membrane protein</topology>
    </subcellularLocation>
</comment>
<dbReference type="GO" id="GO:0005886">
    <property type="term" value="C:plasma membrane"/>
    <property type="evidence" value="ECO:0007669"/>
    <property type="project" value="UniProtKB-SubCell"/>
</dbReference>
<dbReference type="InterPro" id="IPR000515">
    <property type="entry name" value="MetI-like"/>
</dbReference>
<keyword evidence="2 7" id="KW-0813">Transport</keyword>
<dbReference type="GO" id="GO:0042918">
    <property type="term" value="P:alkanesulfonate transmembrane transport"/>
    <property type="evidence" value="ECO:0007669"/>
    <property type="project" value="UniProtKB-ARBA"/>
</dbReference>
<dbReference type="CDD" id="cd06261">
    <property type="entry name" value="TM_PBP2"/>
    <property type="match status" value="1"/>
</dbReference>
<proteinExistence type="inferred from homology"/>
<dbReference type="InterPro" id="IPR035906">
    <property type="entry name" value="MetI-like_sf"/>
</dbReference>
<keyword evidence="5 7" id="KW-1133">Transmembrane helix</keyword>
<sequence>MPPTSTLAFRERTALALTPHPSIGAALNTAAASAPRRSPARRAAWWQTARGPLQRLVFAWPFPVAVLLLWQFAAAHELIPVQILPPPSTVAATFADLYAQGELQTHLLISLQRVVYGFVAGTGLGLLLGVAMGLSATAKDYLYPTFKLFAQVPSLGWLPLLMLLVGIDEALKIILIGKAAFVPVAMNTYQGIRHVPVQYLEVASVYRFTHPQLVHKVLLPAAFPPIWNGVRYGLTHAWLALVGVELLASSEGLGYLIVYGRQLYQLDVVLAAVVVVGSVGFVLDKLLALVEQRLLRWRPESF</sequence>
<keyword evidence="4 7" id="KW-0812">Transmembrane</keyword>
<dbReference type="RefSeq" id="WP_083438694.1">
    <property type="nucleotide sequence ID" value="NZ_CP011371.1"/>
</dbReference>
<dbReference type="Proteomes" id="UP000035352">
    <property type="component" value="Chromosome"/>
</dbReference>
<evidence type="ECO:0000256" key="6">
    <source>
        <dbReference type="ARBA" id="ARBA00023136"/>
    </source>
</evidence>
<dbReference type="FunFam" id="1.10.3720.10:FF:000003">
    <property type="entry name" value="Aliphatic sulfonate ABC transporter permease"/>
    <property type="match status" value="1"/>
</dbReference>
<dbReference type="PANTHER" id="PTHR30151">
    <property type="entry name" value="ALKANE SULFONATE ABC TRANSPORTER-RELATED, MEMBRANE SUBUNIT"/>
    <property type="match status" value="1"/>
</dbReference>
<dbReference type="PATRIC" id="fig|413882.6.peg.2828"/>
<feature type="transmembrane region" description="Helical" evidence="7">
    <location>
        <begin position="269"/>
        <end position="290"/>
    </location>
</feature>
<evidence type="ECO:0000256" key="7">
    <source>
        <dbReference type="RuleBase" id="RU363032"/>
    </source>
</evidence>
<dbReference type="PROSITE" id="PS50928">
    <property type="entry name" value="ABC_TM1"/>
    <property type="match status" value="1"/>
</dbReference>